<dbReference type="InterPro" id="IPR021752">
    <property type="entry name" value="TF_Rrn7_Zf"/>
</dbReference>
<evidence type="ECO:0000256" key="9">
    <source>
        <dbReference type="ARBA" id="ARBA00023242"/>
    </source>
</evidence>
<keyword evidence="7" id="KW-0238">DNA-binding</keyword>
<evidence type="ECO:0000256" key="1">
    <source>
        <dbReference type="ARBA" id="ARBA00004604"/>
    </source>
</evidence>
<protein>
    <recommendedName>
        <fullName evidence="16">RNA polymerase I-specific transcription initiation factor Rrn7</fullName>
    </recommendedName>
</protein>
<dbReference type="EMBL" id="JBFXLQ010000004">
    <property type="protein sequence ID" value="KAL2871051.1"/>
    <property type="molecule type" value="Genomic_DNA"/>
</dbReference>
<proteinExistence type="inferred from homology"/>
<organism evidence="14 15">
    <name type="scientific">Aspergillus lucknowensis</name>
    <dbReference type="NCBI Taxonomy" id="176173"/>
    <lineage>
        <taxon>Eukaryota</taxon>
        <taxon>Fungi</taxon>
        <taxon>Dikarya</taxon>
        <taxon>Ascomycota</taxon>
        <taxon>Pezizomycotina</taxon>
        <taxon>Eurotiomycetes</taxon>
        <taxon>Eurotiomycetidae</taxon>
        <taxon>Eurotiales</taxon>
        <taxon>Aspergillaceae</taxon>
        <taxon>Aspergillus</taxon>
        <taxon>Aspergillus subgen. Nidulantes</taxon>
    </lineage>
</organism>
<dbReference type="InterPro" id="IPR033599">
    <property type="entry name" value="TAF1B/Rrn7"/>
</dbReference>
<evidence type="ECO:0000256" key="8">
    <source>
        <dbReference type="ARBA" id="ARBA00023163"/>
    </source>
</evidence>
<keyword evidence="4" id="KW-0863">Zinc-finger</keyword>
<evidence type="ECO:0000259" key="12">
    <source>
        <dbReference type="Pfam" id="PF20644"/>
    </source>
</evidence>
<sequence>MEYTTRDPCGQEGCRESRFFLDNGLWFCRRGHQQLGRQVEEDPDDFGTQGKTSRVKKPVVEKAQKKYRGRQAYRLYLDVYQLILWKQCHALVNDKGFPPQFENVVRDLWALRLETYATKIADPADEDSQPEFFSSQPAGAREDTHTEAFKSGSKVVQWPRLIDTIALCYLAALLMRLPVSIADFYRLAMRNEIPYYQALFHVPRDMKDKLPQAYLSFLDTSRLLKAEDLHNAIPELALFYCGRFKMQFPPLNAPSLMYRLIRRLALPVHIYPVAKRLKELLGFTFEYPSQVVSTRKPLDKPELQMVTLVVIATKLLFPFDDVQRHPASAHEPTVQAIDWDAWAEVQDRFEKRDASAGRIGKGKEILVNEGDALTMTPDQLDDYMDWYENSWLDRSTGASALASLFPLGSSAEESRPATVTAEDDEEEAIDSMLQMARRYLKNRTVLSDVDPDIPRPGSQYARYRDESDLPATARTFYETAAKVIGIPLPILVRCVHHAEAQINKWLEDQRRIKHFAEQPVAESEDSEQEITEQHSE</sequence>
<feature type="domain" description="RRN7-type" evidence="11">
    <location>
        <begin position="4"/>
        <end position="36"/>
    </location>
</feature>
<feature type="region of interest" description="Disordered" evidence="10">
    <location>
        <begin position="516"/>
        <end position="536"/>
    </location>
</feature>
<comment type="caution">
    <text evidence="14">The sequence shown here is derived from an EMBL/GenBank/DDBJ whole genome shotgun (WGS) entry which is preliminary data.</text>
</comment>
<evidence type="ECO:0000256" key="6">
    <source>
        <dbReference type="ARBA" id="ARBA00023015"/>
    </source>
</evidence>
<dbReference type="PANTHER" id="PTHR31576">
    <property type="entry name" value="TATA BOX-BINDING PROTEIN-ASSOCIATED FACTOR RNA POLYMERASE I SUBUNIT B"/>
    <property type="match status" value="1"/>
</dbReference>
<evidence type="ECO:0000313" key="15">
    <source>
        <dbReference type="Proteomes" id="UP001610432"/>
    </source>
</evidence>
<accession>A0ABR4M376</accession>
<evidence type="ECO:0000256" key="10">
    <source>
        <dbReference type="SAM" id="MobiDB-lite"/>
    </source>
</evidence>
<evidence type="ECO:0000256" key="5">
    <source>
        <dbReference type="ARBA" id="ARBA00022833"/>
    </source>
</evidence>
<dbReference type="Pfam" id="PF20645">
    <property type="entry name" value="Rrn7_cyclin_C"/>
    <property type="match status" value="1"/>
</dbReference>
<comment type="similarity">
    <text evidence="2">Belongs to the RRN7/TAF1B family.</text>
</comment>
<keyword evidence="8" id="KW-0804">Transcription</keyword>
<gene>
    <name evidence="14" type="ORF">BJX67DRAFT_343417</name>
</gene>
<feature type="region of interest" description="Disordered" evidence="10">
    <location>
        <begin position="125"/>
        <end position="144"/>
    </location>
</feature>
<dbReference type="RefSeq" id="XP_070890030.1">
    <property type="nucleotide sequence ID" value="XM_071028153.1"/>
</dbReference>
<name>A0ABR4M376_9EURO</name>
<evidence type="ECO:0000256" key="7">
    <source>
        <dbReference type="ARBA" id="ARBA00023125"/>
    </source>
</evidence>
<evidence type="ECO:0000256" key="4">
    <source>
        <dbReference type="ARBA" id="ARBA00022771"/>
    </source>
</evidence>
<keyword evidence="6" id="KW-0805">Transcription regulation</keyword>
<reference evidence="14 15" key="1">
    <citation type="submission" date="2024-07" db="EMBL/GenBank/DDBJ databases">
        <title>Section-level genome sequencing and comparative genomics of Aspergillus sections Usti and Cavernicolus.</title>
        <authorList>
            <consortium name="Lawrence Berkeley National Laboratory"/>
            <person name="Nybo J.L."/>
            <person name="Vesth T.C."/>
            <person name="Theobald S."/>
            <person name="Frisvad J.C."/>
            <person name="Larsen T.O."/>
            <person name="Kjaerboelling I."/>
            <person name="Rothschild-Mancinelli K."/>
            <person name="Lyhne E.K."/>
            <person name="Kogle M.E."/>
            <person name="Barry K."/>
            <person name="Clum A."/>
            <person name="Na H."/>
            <person name="Ledsgaard L."/>
            <person name="Lin J."/>
            <person name="Lipzen A."/>
            <person name="Kuo A."/>
            <person name="Riley R."/>
            <person name="Mondo S."/>
            <person name="Labutti K."/>
            <person name="Haridas S."/>
            <person name="Pangalinan J."/>
            <person name="Salamov A.A."/>
            <person name="Simmons B.A."/>
            <person name="Magnuson J.K."/>
            <person name="Chen J."/>
            <person name="Drula E."/>
            <person name="Henrissat B."/>
            <person name="Wiebenga A."/>
            <person name="Lubbers R.J."/>
            <person name="Gomes A.C."/>
            <person name="Macurrencykelacurrency M.R."/>
            <person name="Stajich J."/>
            <person name="Grigoriev I.V."/>
            <person name="Mortensen U.H."/>
            <person name="De Vries R.P."/>
            <person name="Baker S.E."/>
            <person name="Andersen M.R."/>
        </authorList>
    </citation>
    <scope>NUCLEOTIDE SEQUENCE [LARGE SCALE GENOMIC DNA]</scope>
    <source>
        <strain evidence="14 15">CBS 449.75</strain>
    </source>
</reference>
<dbReference type="PANTHER" id="PTHR31576:SF2">
    <property type="entry name" value="TATA BOX-BINDING PROTEIN-ASSOCIATED FACTOR RNA POLYMERASE I SUBUNIT B"/>
    <property type="match status" value="1"/>
</dbReference>
<keyword evidence="15" id="KW-1185">Reference proteome</keyword>
<evidence type="ECO:0000259" key="11">
    <source>
        <dbReference type="Pfam" id="PF11781"/>
    </source>
</evidence>
<feature type="domain" description="Rrn7/TAF1B N-terminal cyclin" evidence="12">
    <location>
        <begin position="80"/>
        <end position="203"/>
    </location>
</feature>
<evidence type="ECO:0000256" key="3">
    <source>
        <dbReference type="ARBA" id="ARBA00022723"/>
    </source>
</evidence>
<dbReference type="GeneID" id="98143225"/>
<evidence type="ECO:0008006" key="16">
    <source>
        <dbReference type="Google" id="ProtNLM"/>
    </source>
</evidence>
<evidence type="ECO:0000313" key="14">
    <source>
        <dbReference type="EMBL" id="KAL2871051.1"/>
    </source>
</evidence>
<evidence type="ECO:0000256" key="2">
    <source>
        <dbReference type="ARBA" id="ARBA00006899"/>
    </source>
</evidence>
<dbReference type="InterPro" id="IPR048540">
    <property type="entry name" value="Rrn7_cyclin_N"/>
</dbReference>
<keyword evidence="9" id="KW-0539">Nucleus</keyword>
<dbReference type="Pfam" id="PF20644">
    <property type="entry name" value="Rrn7_cyclin_N"/>
    <property type="match status" value="1"/>
</dbReference>
<dbReference type="InterPro" id="IPR048538">
    <property type="entry name" value="Rrn7_cyclin_C"/>
</dbReference>
<feature type="domain" description="Rrn7/TAF1B C-terminal cyclin" evidence="13">
    <location>
        <begin position="224"/>
        <end position="391"/>
    </location>
</feature>
<dbReference type="Pfam" id="PF11781">
    <property type="entry name" value="Zn_ribbon_RRN7"/>
    <property type="match status" value="1"/>
</dbReference>
<evidence type="ECO:0000259" key="13">
    <source>
        <dbReference type="Pfam" id="PF20645"/>
    </source>
</evidence>
<keyword evidence="5" id="KW-0862">Zinc</keyword>
<comment type="subcellular location">
    <subcellularLocation>
        <location evidence="1">Nucleus</location>
        <location evidence="1">Nucleolus</location>
    </subcellularLocation>
</comment>
<keyword evidence="3" id="KW-0479">Metal-binding</keyword>
<dbReference type="Proteomes" id="UP001610432">
    <property type="component" value="Unassembled WGS sequence"/>
</dbReference>